<evidence type="ECO:0000313" key="2">
    <source>
        <dbReference type="Proteomes" id="UP000198418"/>
    </source>
</evidence>
<dbReference type="EMBL" id="FYDG01000010">
    <property type="protein sequence ID" value="SNB78910.1"/>
    <property type="molecule type" value="Genomic_DNA"/>
</dbReference>
<organism evidence="1 2">
    <name type="scientific">Rhodoblastus acidophilus</name>
    <name type="common">Rhodopseudomonas acidophila</name>
    <dbReference type="NCBI Taxonomy" id="1074"/>
    <lineage>
        <taxon>Bacteria</taxon>
        <taxon>Pseudomonadati</taxon>
        <taxon>Pseudomonadota</taxon>
        <taxon>Alphaproteobacteria</taxon>
        <taxon>Hyphomicrobiales</taxon>
        <taxon>Rhodoblastaceae</taxon>
        <taxon>Rhodoblastus</taxon>
    </lineage>
</organism>
<accession>A0A212S1R2</accession>
<keyword evidence="2" id="KW-1185">Reference proteome</keyword>
<dbReference type="Proteomes" id="UP000198418">
    <property type="component" value="Unassembled WGS sequence"/>
</dbReference>
<evidence type="ECO:0000313" key="1">
    <source>
        <dbReference type="EMBL" id="SNB78910.1"/>
    </source>
</evidence>
<gene>
    <name evidence="1" type="ORF">SAMN06265338_110103</name>
</gene>
<dbReference type="RefSeq" id="WP_088521747.1">
    <property type="nucleotide sequence ID" value="NZ_FYDG01000010.1"/>
</dbReference>
<dbReference type="OrthoDB" id="9916303at2"/>
<reference evidence="2" key="1">
    <citation type="submission" date="2017-06" db="EMBL/GenBank/DDBJ databases">
        <authorList>
            <person name="Varghese N."/>
            <person name="Submissions S."/>
        </authorList>
    </citation>
    <scope>NUCLEOTIDE SEQUENCE [LARGE SCALE GENOMIC DNA]</scope>
    <source>
        <strain evidence="2">DSM 137</strain>
    </source>
</reference>
<dbReference type="AlphaFoldDB" id="A0A212S1R2"/>
<sequence length="128" mass="13564">MADNHTIFTQQVTRIIAALHKAHPATAPIKISVAHGGVLEGEPEQIEITASLCAGTIRWLYQNGIIDGAINANGYMPDAQLSARGYGVARQQDRTTGTYLGAAAERAAETNDARELGIVGERILAAIL</sequence>
<name>A0A212S1R2_RHOAC</name>
<proteinExistence type="predicted"/>
<protein>
    <submittedName>
        <fullName evidence="1">Uncharacterized protein</fullName>
    </submittedName>
</protein>